<protein>
    <submittedName>
        <fullName evidence="1">Uncharacterized protein</fullName>
    </submittedName>
</protein>
<name>A0A4D6NDU3_VIGUN</name>
<proteinExistence type="predicted"/>
<dbReference type="AlphaFoldDB" id="A0A4D6NDU3"/>
<organism evidence="1 2">
    <name type="scientific">Vigna unguiculata</name>
    <name type="common">Cowpea</name>
    <dbReference type="NCBI Taxonomy" id="3917"/>
    <lineage>
        <taxon>Eukaryota</taxon>
        <taxon>Viridiplantae</taxon>
        <taxon>Streptophyta</taxon>
        <taxon>Embryophyta</taxon>
        <taxon>Tracheophyta</taxon>
        <taxon>Spermatophyta</taxon>
        <taxon>Magnoliopsida</taxon>
        <taxon>eudicotyledons</taxon>
        <taxon>Gunneridae</taxon>
        <taxon>Pentapetalae</taxon>
        <taxon>rosids</taxon>
        <taxon>fabids</taxon>
        <taxon>Fabales</taxon>
        <taxon>Fabaceae</taxon>
        <taxon>Papilionoideae</taxon>
        <taxon>50 kb inversion clade</taxon>
        <taxon>NPAAA clade</taxon>
        <taxon>indigoferoid/millettioid clade</taxon>
        <taxon>Phaseoleae</taxon>
        <taxon>Vigna</taxon>
    </lineage>
</organism>
<accession>A0A4D6NDU3</accession>
<evidence type="ECO:0000313" key="1">
    <source>
        <dbReference type="EMBL" id="QCE10325.1"/>
    </source>
</evidence>
<reference evidence="1 2" key="1">
    <citation type="submission" date="2019-04" db="EMBL/GenBank/DDBJ databases">
        <title>An improved genome assembly and genetic linkage map for asparagus bean, Vigna unguiculata ssp. sesquipedialis.</title>
        <authorList>
            <person name="Xia Q."/>
            <person name="Zhang R."/>
            <person name="Dong Y."/>
        </authorList>
    </citation>
    <scope>NUCLEOTIDE SEQUENCE [LARGE SCALE GENOMIC DNA]</scope>
    <source>
        <tissue evidence="1">Leaf</tissue>
    </source>
</reference>
<keyword evidence="2" id="KW-1185">Reference proteome</keyword>
<gene>
    <name evidence="1" type="ORF">DEO72_LG10g1553</name>
</gene>
<dbReference type="EMBL" id="CP039354">
    <property type="protein sequence ID" value="QCE10325.1"/>
    <property type="molecule type" value="Genomic_DNA"/>
</dbReference>
<dbReference type="Proteomes" id="UP000501690">
    <property type="component" value="Linkage Group LG10"/>
</dbReference>
<evidence type="ECO:0000313" key="2">
    <source>
        <dbReference type="Proteomes" id="UP000501690"/>
    </source>
</evidence>
<sequence>MKKWFICLRGGCAVEKMENDGGATIECARCRDNGDWMQSCCHGFQVRSVNGTSAVVTQVLRWICCRLAAVWSSAWCKGRGVMVAGNGVGVGGGRLDVRSCSTVDLWWNRGGRRRDWRLGWRCHGDGRR</sequence>